<evidence type="ECO:0000256" key="5">
    <source>
        <dbReference type="ARBA" id="ARBA00022842"/>
    </source>
</evidence>
<evidence type="ECO:0000256" key="6">
    <source>
        <dbReference type="ARBA" id="ARBA00022962"/>
    </source>
</evidence>
<keyword evidence="5 7" id="KW-0460">Magnesium</keyword>
<accession>A0A4Q1RHV5</accession>
<dbReference type="NCBIfam" id="TIGR00379">
    <property type="entry name" value="cobB"/>
    <property type="match status" value="1"/>
</dbReference>
<dbReference type="InterPro" id="IPR011698">
    <property type="entry name" value="GATase_3"/>
</dbReference>
<evidence type="ECO:0000256" key="3">
    <source>
        <dbReference type="ARBA" id="ARBA00022741"/>
    </source>
</evidence>
<comment type="pathway">
    <text evidence="7">Cofactor biosynthesis; adenosylcobalamin biosynthesis; cob(II)yrinate a,c-diamide from sirohydrochlorin (anaerobic route): step 10/10.</text>
</comment>
<dbReference type="PANTHER" id="PTHR43873">
    <property type="entry name" value="COBYRINATE A,C-DIAMIDE SYNTHASE"/>
    <property type="match status" value="1"/>
</dbReference>
<keyword evidence="3 7" id="KW-0547">Nucleotide-binding</keyword>
<dbReference type="SUPFAM" id="SSF52317">
    <property type="entry name" value="Class I glutamine amidotransferase-like"/>
    <property type="match status" value="1"/>
</dbReference>
<name>A0A4Q1RHV5_9FIRM</name>
<dbReference type="InterPro" id="IPR029062">
    <property type="entry name" value="Class_I_gatase-like"/>
</dbReference>
<dbReference type="GO" id="GO:0009236">
    <property type="term" value="P:cobalamin biosynthetic process"/>
    <property type="evidence" value="ECO:0007669"/>
    <property type="project" value="UniProtKB-UniRule"/>
</dbReference>
<comment type="similarity">
    <text evidence="7">Belongs to the CobB/CbiA family.</text>
</comment>
<dbReference type="InterPro" id="IPR002586">
    <property type="entry name" value="CobQ/CobB/MinD/ParA_Nub-bd_dom"/>
</dbReference>
<feature type="domain" description="CobQ/CobB/MinD/ParA nucleotide binding" evidence="8">
    <location>
        <begin position="15"/>
        <end position="187"/>
    </location>
</feature>
<dbReference type="NCBIfam" id="NF002204">
    <property type="entry name" value="PRK01077.1"/>
    <property type="match status" value="1"/>
</dbReference>
<dbReference type="CDD" id="cd05388">
    <property type="entry name" value="CobB_N"/>
    <property type="match status" value="1"/>
</dbReference>
<evidence type="ECO:0000259" key="8">
    <source>
        <dbReference type="Pfam" id="PF01656"/>
    </source>
</evidence>
<dbReference type="PANTHER" id="PTHR43873:SF1">
    <property type="entry name" value="COBYRINATE A,C-DIAMIDE SYNTHASE"/>
    <property type="match status" value="1"/>
</dbReference>
<dbReference type="InterPro" id="IPR027417">
    <property type="entry name" value="P-loop_NTPase"/>
</dbReference>
<comment type="catalytic activity">
    <reaction evidence="7">
        <text>cob(II)yrinate + 2 L-glutamine + 2 ATP + 2 H2O = cob(II)yrinate a,c diamide + 2 L-glutamate + 2 ADP + 2 phosphate + 2 H(+)</text>
        <dbReference type="Rhea" id="RHEA:26289"/>
        <dbReference type="ChEBI" id="CHEBI:15377"/>
        <dbReference type="ChEBI" id="CHEBI:15378"/>
        <dbReference type="ChEBI" id="CHEBI:29985"/>
        <dbReference type="ChEBI" id="CHEBI:30616"/>
        <dbReference type="ChEBI" id="CHEBI:43474"/>
        <dbReference type="ChEBI" id="CHEBI:58359"/>
        <dbReference type="ChEBI" id="CHEBI:58537"/>
        <dbReference type="ChEBI" id="CHEBI:58894"/>
        <dbReference type="ChEBI" id="CHEBI:456216"/>
        <dbReference type="EC" id="6.3.5.11"/>
    </reaction>
</comment>
<evidence type="ECO:0000313" key="11">
    <source>
        <dbReference type="Proteomes" id="UP000290106"/>
    </source>
</evidence>
<keyword evidence="7" id="KW-0169">Cobalamin biosynthesis</keyword>
<evidence type="ECO:0000256" key="7">
    <source>
        <dbReference type="HAMAP-Rule" id="MF_00027"/>
    </source>
</evidence>
<feature type="domain" description="CobB/CobQ-like glutamine amidotransferase" evidence="9">
    <location>
        <begin position="252"/>
        <end position="398"/>
    </location>
</feature>
<evidence type="ECO:0000313" key="10">
    <source>
        <dbReference type="EMBL" id="RXS75280.1"/>
    </source>
</evidence>
<dbReference type="RefSeq" id="WP_129257775.1">
    <property type="nucleotide sequence ID" value="NZ_SDKC01000001.1"/>
</dbReference>
<proteinExistence type="inferred from homology"/>
<keyword evidence="4 7" id="KW-0067">ATP-binding</keyword>
<dbReference type="Pfam" id="PF01656">
    <property type="entry name" value="CbiA"/>
    <property type="match status" value="1"/>
</dbReference>
<dbReference type="GO" id="GO:0042242">
    <property type="term" value="F:cobyrinic acid a,c-diamide synthase activity"/>
    <property type="evidence" value="ECO:0007669"/>
    <property type="project" value="UniProtKB-UniRule"/>
</dbReference>
<dbReference type="UniPathway" id="UPA00148">
    <property type="reaction ID" value="UER00231"/>
</dbReference>
<comment type="domain">
    <text evidence="7">Comprises of two domains. The C-terminal domain contains the binding site for glutamine and catalyzes the hydrolysis of this substrate to glutamate and ammonia. The N-terminal domain is anticipated to bind ATP and cobyrinate and catalyzes the ultimate synthesis of the diamide product. The ammonia produced via the glutaminase domain is probably translocated to the adjacent domain via a molecular tunnel, where it reacts with an activated intermediate.</text>
</comment>
<dbReference type="Gene3D" id="3.40.50.300">
    <property type="entry name" value="P-loop containing nucleotide triphosphate hydrolases"/>
    <property type="match status" value="1"/>
</dbReference>
<dbReference type="Proteomes" id="UP000290106">
    <property type="component" value="Unassembled WGS sequence"/>
</dbReference>
<keyword evidence="2 7" id="KW-0436">Ligase</keyword>
<evidence type="ECO:0000259" key="9">
    <source>
        <dbReference type="Pfam" id="PF07685"/>
    </source>
</evidence>
<evidence type="ECO:0000256" key="4">
    <source>
        <dbReference type="ARBA" id="ARBA00022840"/>
    </source>
</evidence>
<comment type="caution">
    <text evidence="10">The sequence shown here is derived from an EMBL/GenBank/DDBJ whole genome shotgun (WGS) entry which is preliminary data.</text>
</comment>
<organism evidence="10 11">
    <name type="scientific">Blautia faecicola</name>
    <dbReference type="NCBI Taxonomy" id="2509240"/>
    <lineage>
        <taxon>Bacteria</taxon>
        <taxon>Bacillati</taxon>
        <taxon>Bacillota</taxon>
        <taxon>Clostridia</taxon>
        <taxon>Lachnospirales</taxon>
        <taxon>Lachnospiraceae</taxon>
        <taxon>Blautia</taxon>
    </lineage>
</organism>
<dbReference type="GO" id="GO:0005524">
    <property type="term" value="F:ATP binding"/>
    <property type="evidence" value="ECO:0007669"/>
    <property type="project" value="UniProtKB-UniRule"/>
</dbReference>
<comment type="function">
    <text evidence="7">Catalyzes the ATP-dependent amidation of the two carboxylate groups at positions a and c of cobyrinate, using either L-glutamine or ammonia as the nitrogen source.</text>
</comment>
<dbReference type="HAMAP" id="MF_00027">
    <property type="entry name" value="CobB_CbiA"/>
    <property type="match status" value="1"/>
</dbReference>
<reference evidence="10 11" key="1">
    <citation type="submission" date="2019-01" db="EMBL/GenBank/DDBJ databases">
        <title>Blautia sp. nov. KGMB01111 isolated human feces.</title>
        <authorList>
            <person name="Park J.-E."/>
            <person name="Kim J.-S."/>
            <person name="Park S.-H."/>
        </authorList>
    </citation>
    <scope>NUCLEOTIDE SEQUENCE [LARGE SCALE GENOMIC DNA]</scope>
    <source>
        <strain evidence="10 11">KGMB01111</strain>
    </source>
</reference>
<keyword evidence="11" id="KW-1185">Reference proteome</keyword>
<feature type="active site" description="Nucleophile" evidence="7">
    <location>
        <position position="335"/>
    </location>
</feature>
<dbReference type="PROSITE" id="PS51274">
    <property type="entry name" value="GATASE_COBBQ"/>
    <property type="match status" value="1"/>
</dbReference>
<protein>
    <recommendedName>
        <fullName evidence="7">Cobyrinate a,c-diamide synthase</fullName>
        <ecNumber evidence="7">6.3.5.11</ecNumber>
    </recommendedName>
    <alternativeName>
        <fullName evidence="7">Cobyrinic acid a,c-diamide synthetase</fullName>
    </alternativeName>
</protein>
<comment type="cofactor">
    <cofactor evidence="1 7">
        <name>Mg(2+)</name>
        <dbReference type="ChEBI" id="CHEBI:18420"/>
    </cofactor>
</comment>
<dbReference type="Pfam" id="PF07685">
    <property type="entry name" value="GATase_3"/>
    <property type="match status" value="1"/>
</dbReference>
<dbReference type="AlphaFoldDB" id="A0A4Q1RHV5"/>
<keyword evidence="6 7" id="KW-0315">Glutamine amidotransferase</keyword>
<evidence type="ECO:0000256" key="1">
    <source>
        <dbReference type="ARBA" id="ARBA00001946"/>
    </source>
</evidence>
<evidence type="ECO:0000256" key="2">
    <source>
        <dbReference type="ARBA" id="ARBA00022598"/>
    </source>
</evidence>
<dbReference type="Gene3D" id="3.40.50.880">
    <property type="match status" value="1"/>
</dbReference>
<gene>
    <name evidence="7" type="primary">cbiA</name>
    <name evidence="10" type="ORF">ETP43_08660</name>
</gene>
<comment type="miscellaneous">
    <text evidence="7">The a and c carboxylates of cobyrinate are activated for nucleophilic attack via formation of a phosphorylated intermediate by ATP. CbiA catalyzes first the amidation of the c-carboxylate, and then that of the a-carboxylate.</text>
</comment>
<sequence length="457" mass="51352">MNKQRKVPRILLGAAASGSGKTLITCGLLQALKNRKLQVTSFKCGPDYIDPMFHSRVIGTKSRNLDSFFADEDTVRYLLEKNARDCEISVIEGVMGYYDGLAGISPKASAYDVAKITKTPAVLIVNAKGMSLSAAAFIKGFVEYQEDSQIRGVILNQVSSMMYPRLKQIIEEELSIKVYGYVPVVKDCMLESRHLGLVMPEEIVDLQQKLMELAEILEKSVDIDGLLELAEHAEELPVQESPVAYHTGRKIRIALAKDEAFCFFYQDNLELLEEMGAELVPFSPIHDKKLPEHIDGMLFHGGYPELYAKKLSENKEMLAAVCAAVQTGIPYMAECGGFMYLHQEMEDMEGHSWPMAGVIHGKSWRTPRLTRFGYITLEDGTCFGEHVGAIRAHEFHYFDSNHCGEAYTAKKPLSSRSWKCIHSDGQGMSGFPHMYYYSNLRVPEQFLRACEERKAEV</sequence>
<dbReference type="SUPFAM" id="SSF52540">
    <property type="entry name" value="P-loop containing nucleoside triphosphate hydrolases"/>
    <property type="match status" value="1"/>
</dbReference>
<dbReference type="OrthoDB" id="9764035at2"/>
<feature type="site" description="Increases nucleophilicity of active site Cys" evidence="7">
    <location>
        <position position="433"/>
    </location>
</feature>
<dbReference type="EMBL" id="SDKC01000001">
    <property type="protein sequence ID" value="RXS75280.1"/>
    <property type="molecule type" value="Genomic_DNA"/>
</dbReference>
<dbReference type="EC" id="6.3.5.11" evidence="7"/>
<dbReference type="InterPro" id="IPR004484">
    <property type="entry name" value="CbiA/CobB_synth"/>
</dbReference>